<proteinExistence type="inferred from homology"/>
<dbReference type="Gene3D" id="1.10.150.20">
    <property type="entry name" value="5' to 3' exonuclease, C-terminal subdomain"/>
    <property type="match status" value="1"/>
</dbReference>
<dbReference type="Pfam" id="PF03118">
    <property type="entry name" value="RNA_pol_A_CTD"/>
    <property type="match status" value="1"/>
</dbReference>
<dbReference type="NCBIfam" id="TIGR02027">
    <property type="entry name" value="rpoA"/>
    <property type="match status" value="1"/>
</dbReference>
<keyword evidence="5 11" id="KW-0808">Transferase</keyword>
<dbReference type="InterPro" id="IPR011262">
    <property type="entry name" value="DNA-dir_RNA_pol_insert"/>
</dbReference>
<dbReference type="RefSeq" id="WP_308455948.1">
    <property type="nucleotide sequence ID" value="NZ_JAJEQM010000003.1"/>
</dbReference>
<dbReference type="Pfam" id="PF01193">
    <property type="entry name" value="RNA_pol_L"/>
    <property type="match status" value="1"/>
</dbReference>
<dbReference type="NCBIfam" id="NF003519">
    <property type="entry name" value="PRK05182.2-5"/>
    <property type="match status" value="1"/>
</dbReference>
<dbReference type="GO" id="GO:0003899">
    <property type="term" value="F:DNA-directed RNA polymerase activity"/>
    <property type="evidence" value="ECO:0007669"/>
    <property type="project" value="UniProtKB-UniRule"/>
</dbReference>
<dbReference type="GO" id="GO:0000428">
    <property type="term" value="C:DNA-directed RNA polymerase complex"/>
    <property type="evidence" value="ECO:0007669"/>
    <property type="project" value="UniProtKB-KW"/>
</dbReference>
<comment type="function">
    <text evidence="11">DNA-dependent RNA polymerase catalyzes the transcription of DNA into RNA using the four ribonucleoside triphosphates as substrates.</text>
</comment>
<evidence type="ECO:0000256" key="7">
    <source>
        <dbReference type="ARBA" id="ARBA00023163"/>
    </source>
</evidence>
<gene>
    <name evidence="11" type="primary">rpoA</name>
    <name evidence="13" type="ORF">LKE05_03660</name>
</gene>
<sequence length="316" mass="35249">MIEMEKPNIECVEMSDDGRYGKFVVSPLERGYGTTLGNSLRRILLSSLPGAAATSIKIEGVQHEFSTVPGVTEDVTELILNIKKLALKIHVDLPKTVYIEAKGAQEITAGDIKRDDDVEIFNPDLHIATLNDDANLYIEITLSKGRGYVSADKNKQAMQPVIGVIPVDSIYTPVTKVNYTVENTRVGQYTDREQLAVELWTNGTIKPDEAVSLAAKIMNDLLSLFVDLSDDAKNTEIIVEKEENKKEKVLEMTIEELDLSVRSYNCLKRAGINTVEDLTNKSEEDMMKVRNLGRKSLEEVINKLNGLGLYLKKEED</sequence>
<feature type="region of interest" description="Alpha N-terminal domain (alpha-NTD)" evidence="11">
    <location>
        <begin position="1"/>
        <end position="229"/>
    </location>
</feature>
<dbReference type="GO" id="GO:0006351">
    <property type="term" value="P:DNA-templated transcription"/>
    <property type="evidence" value="ECO:0007669"/>
    <property type="project" value="UniProtKB-UniRule"/>
</dbReference>
<evidence type="ECO:0000256" key="9">
    <source>
        <dbReference type="ARBA" id="ARBA00033070"/>
    </source>
</evidence>
<dbReference type="Pfam" id="PF01000">
    <property type="entry name" value="RNA_pol_A_bac"/>
    <property type="match status" value="1"/>
</dbReference>
<evidence type="ECO:0000256" key="6">
    <source>
        <dbReference type="ARBA" id="ARBA00022695"/>
    </source>
</evidence>
<evidence type="ECO:0000256" key="1">
    <source>
        <dbReference type="ARBA" id="ARBA00007123"/>
    </source>
</evidence>
<dbReference type="NCBIfam" id="NF003515">
    <property type="entry name" value="PRK05182.2-1"/>
    <property type="match status" value="1"/>
</dbReference>
<keyword evidence="6 11" id="KW-0548">Nucleotidyltransferase</keyword>
<dbReference type="NCBIfam" id="NF003516">
    <property type="entry name" value="PRK05182.2-2"/>
    <property type="match status" value="1"/>
</dbReference>
<evidence type="ECO:0000256" key="8">
    <source>
        <dbReference type="ARBA" id="ARBA00032524"/>
    </source>
</evidence>
<comment type="caution">
    <text evidence="13">The sequence shown here is derived from an EMBL/GenBank/DDBJ whole genome shotgun (WGS) entry which is preliminary data.</text>
</comment>
<evidence type="ECO:0000256" key="2">
    <source>
        <dbReference type="ARBA" id="ARBA00012418"/>
    </source>
</evidence>
<dbReference type="NCBIfam" id="NF003513">
    <property type="entry name" value="PRK05182.1-2"/>
    <property type="match status" value="1"/>
</dbReference>
<evidence type="ECO:0000256" key="3">
    <source>
        <dbReference type="ARBA" id="ARBA00015972"/>
    </source>
</evidence>
<evidence type="ECO:0000259" key="12">
    <source>
        <dbReference type="SMART" id="SM00662"/>
    </source>
</evidence>
<dbReference type="AlphaFoldDB" id="A0AAE3DY27"/>
<comment type="similarity">
    <text evidence="1 11">Belongs to the RNA polymerase alpha chain family.</text>
</comment>
<accession>A0AAE3DY27</accession>
<dbReference type="Gene3D" id="2.170.120.12">
    <property type="entry name" value="DNA-directed RNA polymerase, insert domain"/>
    <property type="match status" value="1"/>
</dbReference>
<dbReference type="InterPro" id="IPR011263">
    <property type="entry name" value="DNA-dir_RNA_pol_RpoA/D/Rpb3"/>
</dbReference>
<dbReference type="EC" id="2.7.7.6" evidence="2 11"/>
<dbReference type="InterPro" id="IPR011773">
    <property type="entry name" value="DNA-dir_RpoA"/>
</dbReference>
<dbReference type="InterPro" id="IPR011260">
    <property type="entry name" value="RNAP_asu_C"/>
</dbReference>
<dbReference type="GO" id="GO:0046983">
    <property type="term" value="F:protein dimerization activity"/>
    <property type="evidence" value="ECO:0007669"/>
    <property type="project" value="InterPro"/>
</dbReference>
<evidence type="ECO:0000313" key="13">
    <source>
        <dbReference type="EMBL" id="MCC2209895.1"/>
    </source>
</evidence>
<evidence type="ECO:0000256" key="4">
    <source>
        <dbReference type="ARBA" id="ARBA00022478"/>
    </source>
</evidence>
<reference evidence="13 14" key="1">
    <citation type="submission" date="2021-10" db="EMBL/GenBank/DDBJ databases">
        <title>Anaerobic single-cell dispensing facilitates the cultivation of human gut bacteria.</title>
        <authorList>
            <person name="Afrizal A."/>
        </authorList>
    </citation>
    <scope>NUCLEOTIDE SEQUENCE [LARGE SCALE GENOMIC DNA]</scope>
    <source>
        <strain evidence="13 14">CLA-AA-H232</strain>
    </source>
</reference>
<keyword evidence="14" id="KW-1185">Reference proteome</keyword>
<dbReference type="SUPFAM" id="SSF56553">
    <property type="entry name" value="Insert subdomain of RNA polymerase alpha subunit"/>
    <property type="match status" value="1"/>
</dbReference>
<keyword evidence="4 11" id="KW-0240">DNA-directed RNA polymerase</keyword>
<dbReference type="CDD" id="cd06928">
    <property type="entry name" value="RNAP_alpha_NTD"/>
    <property type="match status" value="1"/>
</dbReference>
<dbReference type="HAMAP" id="MF_00059">
    <property type="entry name" value="RNApol_bact_RpoA"/>
    <property type="match status" value="1"/>
</dbReference>
<dbReference type="SUPFAM" id="SSF55257">
    <property type="entry name" value="RBP11-like subunits of RNA polymerase"/>
    <property type="match status" value="1"/>
</dbReference>
<comment type="domain">
    <text evidence="11">The N-terminal domain is essential for RNAP assembly and basal transcription, whereas the C-terminal domain is involved in interaction with transcriptional regulators and with upstream promoter elements.</text>
</comment>
<comment type="subunit">
    <text evidence="11">Homodimer. The RNAP catalytic core consists of 2 alpha, 1 beta, 1 beta' and 1 omega subunit. When a sigma factor is associated with the core the holoenzyme is formed, which can initiate transcription.</text>
</comment>
<dbReference type="Gene3D" id="3.30.1360.10">
    <property type="entry name" value="RNA polymerase, RBP11-like subunit"/>
    <property type="match status" value="1"/>
</dbReference>
<dbReference type="EMBL" id="JAJEQM010000003">
    <property type="protein sequence ID" value="MCC2209895.1"/>
    <property type="molecule type" value="Genomic_DNA"/>
</dbReference>
<name>A0AAE3DY27_9FIRM</name>
<dbReference type="Proteomes" id="UP001198242">
    <property type="component" value="Unassembled WGS sequence"/>
</dbReference>
<dbReference type="SUPFAM" id="SSF47789">
    <property type="entry name" value="C-terminal domain of RNA polymerase alpha subunit"/>
    <property type="match status" value="1"/>
</dbReference>
<comment type="catalytic activity">
    <reaction evidence="10 11">
        <text>RNA(n) + a ribonucleoside 5'-triphosphate = RNA(n+1) + diphosphate</text>
        <dbReference type="Rhea" id="RHEA:21248"/>
        <dbReference type="Rhea" id="RHEA-COMP:14527"/>
        <dbReference type="Rhea" id="RHEA-COMP:17342"/>
        <dbReference type="ChEBI" id="CHEBI:33019"/>
        <dbReference type="ChEBI" id="CHEBI:61557"/>
        <dbReference type="ChEBI" id="CHEBI:140395"/>
        <dbReference type="EC" id="2.7.7.6"/>
    </reaction>
</comment>
<organism evidence="13 14">
    <name type="scientific">Hominilimicola fabiformis</name>
    <dbReference type="NCBI Taxonomy" id="2885356"/>
    <lineage>
        <taxon>Bacteria</taxon>
        <taxon>Bacillati</taxon>
        <taxon>Bacillota</taxon>
        <taxon>Clostridia</taxon>
        <taxon>Eubacteriales</taxon>
        <taxon>Oscillospiraceae</taxon>
        <taxon>Hominilimicola</taxon>
    </lineage>
</organism>
<feature type="domain" description="DNA-directed RNA polymerase RpoA/D/Rpb3-type" evidence="12">
    <location>
        <begin position="20"/>
        <end position="228"/>
    </location>
</feature>
<evidence type="ECO:0000256" key="5">
    <source>
        <dbReference type="ARBA" id="ARBA00022679"/>
    </source>
</evidence>
<keyword evidence="7 11" id="KW-0804">Transcription</keyword>
<dbReference type="GO" id="GO:0003677">
    <property type="term" value="F:DNA binding"/>
    <property type="evidence" value="ECO:0007669"/>
    <property type="project" value="UniProtKB-UniRule"/>
</dbReference>
<evidence type="ECO:0000256" key="10">
    <source>
        <dbReference type="ARBA" id="ARBA00048552"/>
    </source>
</evidence>
<evidence type="ECO:0000256" key="11">
    <source>
        <dbReference type="HAMAP-Rule" id="MF_00059"/>
    </source>
</evidence>
<dbReference type="FunFam" id="2.170.120.12:FF:000001">
    <property type="entry name" value="DNA-directed RNA polymerase subunit alpha"/>
    <property type="match status" value="1"/>
</dbReference>
<dbReference type="SMART" id="SM00662">
    <property type="entry name" value="RPOLD"/>
    <property type="match status" value="1"/>
</dbReference>
<dbReference type="InterPro" id="IPR036603">
    <property type="entry name" value="RBP11-like"/>
</dbReference>
<dbReference type="GO" id="GO:0005737">
    <property type="term" value="C:cytoplasm"/>
    <property type="evidence" value="ECO:0007669"/>
    <property type="project" value="UniProtKB-ARBA"/>
</dbReference>
<feature type="region of interest" description="Alpha C-terminal domain (alpha-CTD)" evidence="11">
    <location>
        <begin position="246"/>
        <end position="316"/>
    </location>
</feature>
<dbReference type="FunFam" id="1.10.150.20:FF:000001">
    <property type="entry name" value="DNA-directed RNA polymerase subunit alpha"/>
    <property type="match status" value="1"/>
</dbReference>
<evidence type="ECO:0000313" key="14">
    <source>
        <dbReference type="Proteomes" id="UP001198242"/>
    </source>
</evidence>
<protein>
    <recommendedName>
        <fullName evidence="3 11">DNA-directed RNA polymerase subunit alpha</fullName>
        <shortName evidence="11">RNAP subunit alpha</shortName>
        <ecNumber evidence="2 11">2.7.7.6</ecNumber>
    </recommendedName>
    <alternativeName>
        <fullName evidence="9 11">RNA polymerase subunit alpha</fullName>
    </alternativeName>
    <alternativeName>
        <fullName evidence="8 11">Transcriptase subunit alpha</fullName>
    </alternativeName>
</protein>
<dbReference type="InterPro" id="IPR036643">
    <property type="entry name" value="RNApol_insert_sf"/>
</dbReference>